<dbReference type="AlphaFoldDB" id="A0A1X7TED3"/>
<proteinExistence type="predicted"/>
<dbReference type="Gene3D" id="2.40.50.40">
    <property type="match status" value="1"/>
</dbReference>
<reference evidence="2" key="2">
    <citation type="submission" date="2017-05" db="UniProtKB">
        <authorList>
            <consortium name="EnsemblMetazoa"/>
        </authorList>
    </citation>
    <scope>IDENTIFICATION</scope>
</reference>
<dbReference type="Proteomes" id="UP000007879">
    <property type="component" value="Unassembled WGS sequence"/>
</dbReference>
<dbReference type="InParanoid" id="A0A1X7TED3"/>
<dbReference type="EnsemblMetazoa" id="XM_020004450.1">
    <property type="protein sequence ID" value="XP_019860009.1"/>
    <property type="gene ID" value="LOC109588274"/>
</dbReference>
<dbReference type="SUPFAM" id="SSF54160">
    <property type="entry name" value="Chromo domain-like"/>
    <property type="match status" value="1"/>
</dbReference>
<dbReference type="KEGG" id="aqu:109588274"/>
<evidence type="ECO:0000313" key="2">
    <source>
        <dbReference type="EnsemblMetazoa" id="Aqu2.1.12991_001"/>
    </source>
</evidence>
<dbReference type="InterPro" id="IPR000953">
    <property type="entry name" value="Chromo/chromo_shadow_dom"/>
</dbReference>
<accession>A0A1X7TED3</accession>
<protein>
    <recommendedName>
        <fullName evidence="1">Chromo domain-containing protein</fullName>
    </recommendedName>
</protein>
<gene>
    <name evidence="2" type="primary">109588274</name>
</gene>
<reference evidence="3" key="1">
    <citation type="journal article" date="2010" name="Nature">
        <title>The Amphimedon queenslandica genome and the evolution of animal complexity.</title>
        <authorList>
            <person name="Srivastava M."/>
            <person name="Simakov O."/>
            <person name="Chapman J."/>
            <person name="Fahey B."/>
            <person name="Gauthier M.E."/>
            <person name="Mitros T."/>
            <person name="Richards G.S."/>
            <person name="Conaco C."/>
            <person name="Dacre M."/>
            <person name="Hellsten U."/>
            <person name="Larroux C."/>
            <person name="Putnam N.H."/>
            <person name="Stanke M."/>
            <person name="Adamska M."/>
            <person name="Darling A."/>
            <person name="Degnan S.M."/>
            <person name="Oakley T.H."/>
            <person name="Plachetzki D.C."/>
            <person name="Zhai Y."/>
            <person name="Adamski M."/>
            <person name="Calcino A."/>
            <person name="Cummins S.F."/>
            <person name="Goodstein D.M."/>
            <person name="Harris C."/>
            <person name="Jackson D.J."/>
            <person name="Leys S.P."/>
            <person name="Shu S."/>
            <person name="Woodcroft B.J."/>
            <person name="Vervoort M."/>
            <person name="Kosik K.S."/>
            <person name="Manning G."/>
            <person name="Degnan B.M."/>
            <person name="Rokhsar D.S."/>
        </authorList>
    </citation>
    <scope>NUCLEOTIDE SEQUENCE [LARGE SCALE GENOMIC DNA]</scope>
</reference>
<dbReference type="InterPro" id="IPR016197">
    <property type="entry name" value="Chromo-like_dom_sf"/>
</dbReference>
<feature type="domain" description="Chromo" evidence="1">
    <location>
        <begin position="7"/>
        <end position="61"/>
    </location>
</feature>
<name>A0A1X7TED3_AMPQE</name>
<dbReference type="PROSITE" id="PS50013">
    <property type="entry name" value="CHROMO_2"/>
    <property type="match status" value="1"/>
</dbReference>
<sequence>MASNKKFSVKSIKDFNPNDNKFLVEWESSHDNSWEPLTNLFCPDLLLQFEARRVSPRSQNPKQIVTLDGCIEAQWSDSDIHILQVNKKVLELVQEGHKVVSTERLLDEGCVVPSGFHTMRELETLCPQFKTFQTSAFRLQKFSLPTLPASCVISNDIIGPMRSQLRYVSQSCEESMSFFVVQALVTGLELLDKRCFTIQQQKVITKDYKEDIAIIHLADQHSVVALIEVAFSVNPSLLKVLPSKLAECLLYAYYELKKGERESFTIYSALTDFYTWHIFEVKIQRYVPKLKIEKYYTILHSVSEVNVSADSLKLLLADIIKFLVLCCN</sequence>
<keyword evidence="3" id="KW-1185">Reference proteome</keyword>
<dbReference type="EnsemblMetazoa" id="Aqu2.1.12991_001">
    <property type="protein sequence ID" value="Aqu2.1.12991_001"/>
    <property type="gene ID" value="Aqu2.1.12991"/>
</dbReference>
<organism evidence="2">
    <name type="scientific">Amphimedon queenslandica</name>
    <name type="common">Sponge</name>
    <dbReference type="NCBI Taxonomy" id="400682"/>
    <lineage>
        <taxon>Eukaryota</taxon>
        <taxon>Metazoa</taxon>
        <taxon>Porifera</taxon>
        <taxon>Demospongiae</taxon>
        <taxon>Heteroscleromorpha</taxon>
        <taxon>Haplosclerida</taxon>
        <taxon>Niphatidae</taxon>
        <taxon>Amphimedon</taxon>
    </lineage>
</organism>
<evidence type="ECO:0000313" key="3">
    <source>
        <dbReference type="Proteomes" id="UP000007879"/>
    </source>
</evidence>
<evidence type="ECO:0000259" key="1">
    <source>
        <dbReference type="PROSITE" id="PS50013"/>
    </source>
</evidence>